<dbReference type="Gene3D" id="3.20.20.210">
    <property type="match status" value="1"/>
</dbReference>
<gene>
    <name evidence="2" type="ORF">LCGC14_0768210</name>
</gene>
<proteinExistence type="predicted"/>
<dbReference type="EMBL" id="LAZR01001929">
    <property type="protein sequence ID" value="KKN36979.1"/>
    <property type="molecule type" value="Genomic_DNA"/>
</dbReference>
<dbReference type="InterPro" id="IPR038071">
    <property type="entry name" value="UROD/MetE-like_sf"/>
</dbReference>
<accession>A0A0F9Q3B0</accession>
<name>A0A0F9Q3B0_9ZZZZ</name>
<dbReference type="Pfam" id="PF01208">
    <property type="entry name" value="URO-D"/>
    <property type="match status" value="1"/>
</dbReference>
<sequence>MNHKERFLATIERKPVDRPACWLGMPVPAAYDNLFKYFKVHNLQELKLKIDTDIWEVDLPYNHPPNNHIAMAFDFPKGGQSVDNRSLTAPGFFEDYKDPLKDDVDSFDWPDPADHIDPDECRMVVEAVPEDYAVMGVLWSAHFQDVYSAFGMEKAFVNMLKRPEIFIEIHNRIVDFYLKSNKIFYEATKGKVDAVLIGNDFGGQKRLMLSPELINKFAMPGAKKIVDQAKSYGLKVIYHSCGSIFEAIPELIKLSVDAIHPIQALATDMEPKRLKKHFFKQVSFCGGVDAQELLVFGTPDQVREKVHELEKIFPTGLIISPSHEAILPDIPPENIEALFQAAKS</sequence>
<organism evidence="2">
    <name type="scientific">marine sediment metagenome</name>
    <dbReference type="NCBI Taxonomy" id="412755"/>
    <lineage>
        <taxon>unclassified sequences</taxon>
        <taxon>metagenomes</taxon>
        <taxon>ecological metagenomes</taxon>
    </lineage>
</organism>
<dbReference type="InterPro" id="IPR000257">
    <property type="entry name" value="Uroporphyrinogen_deCOase"/>
</dbReference>
<dbReference type="GO" id="GO:0006779">
    <property type="term" value="P:porphyrin-containing compound biosynthetic process"/>
    <property type="evidence" value="ECO:0007669"/>
    <property type="project" value="InterPro"/>
</dbReference>
<reference evidence="2" key="1">
    <citation type="journal article" date="2015" name="Nature">
        <title>Complex archaea that bridge the gap between prokaryotes and eukaryotes.</title>
        <authorList>
            <person name="Spang A."/>
            <person name="Saw J.H."/>
            <person name="Jorgensen S.L."/>
            <person name="Zaremba-Niedzwiedzka K."/>
            <person name="Martijn J."/>
            <person name="Lind A.E."/>
            <person name="van Eijk R."/>
            <person name="Schleper C."/>
            <person name="Guy L."/>
            <person name="Ettema T.J."/>
        </authorList>
    </citation>
    <scope>NUCLEOTIDE SEQUENCE</scope>
</reference>
<dbReference type="GO" id="GO:0004853">
    <property type="term" value="F:uroporphyrinogen decarboxylase activity"/>
    <property type="evidence" value="ECO:0007669"/>
    <property type="project" value="InterPro"/>
</dbReference>
<protein>
    <recommendedName>
        <fullName evidence="1">Uroporphyrinogen decarboxylase (URO-D) domain-containing protein</fullName>
    </recommendedName>
</protein>
<evidence type="ECO:0000259" key="1">
    <source>
        <dbReference type="Pfam" id="PF01208"/>
    </source>
</evidence>
<dbReference type="InterPro" id="IPR052024">
    <property type="entry name" value="Methanogen_methyltrans"/>
</dbReference>
<dbReference type="AlphaFoldDB" id="A0A0F9Q3B0"/>
<evidence type="ECO:0000313" key="2">
    <source>
        <dbReference type="EMBL" id="KKN36979.1"/>
    </source>
</evidence>
<comment type="caution">
    <text evidence="2">The sequence shown here is derived from an EMBL/GenBank/DDBJ whole genome shotgun (WGS) entry which is preliminary data.</text>
</comment>
<dbReference type="PANTHER" id="PTHR47099">
    <property type="entry name" value="METHYLCOBAMIDE:COM METHYLTRANSFERASE MTBA"/>
    <property type="match status" value="1"/>
</dbReference>
<dbReference type="SUPFAM" id="SSF51726">
    <property type="entry name" value="UROD/MetE-like"/>
    <property type="match status" value="1"/>
</dbReference>
<dbReference type="PANTHER" id="PTHR47099:SF1">
    <property type="entry name" value="METHYLCOBAMIDE:COM METHYLTRANSFERASE MTBA"/>
    <property type="match status" value="1"/>
</dbReference>
<feature type="domain" description="Uroporphyrinogen decarboxylase (URO-D)" evidence="1">
    <location>
        <begin position="103"/>
        <end position="343"/>
    </location>
</feature>